<dbReference type="PANTHER" id="PTHR12993:SF11">
    <property type="entry name" value="N-ACETYLGLUCOSAMINYL-PHOSPHATIDYLINOSITOL DE-N-ACETYLASE"/>
    <property type="match status" value="1"/>
</dbReference>
<dbReference type="Pfam" id="PF02585">
    <property type="entry name" value="PIG-L"/>
    <property type="match status" value="1"/>
</dbReference>
<dbReference type="Gene3D" id="3.40.50.10320">
    <property type="entry name" value="LmbE-like"/>
    <property type="match status" value="1"/>
</dbReference>
<evidence type="ECO:0000256" key="2">
    <source>
        <dbReference type="SAM" id="Phobius"/>
    </source>
</evidence>
<organism evidence="3 4">
    <name type="scientific">Corynebacterium felinum</name>
    <dbReference type="NCBI Taxonomy" id="131318"/>
    <lineage>
        <taxon>Bacteria</taxon>
        <taxon>Bacillati</taxon>
        <taxon>Actinomycetota</taxon>
        <taxon>Actinomycetes</taxon>
        <taxon>Mycobacteriales</taxon>
        <taxon>Corynebacteriaceae</taxon>
        <taxon>Corynebacterium</taxon>
    </lineage>
</organism>
<dbReference type="Proteomes" id="UP001183619">
    <property type="component" value="Unassembled WGS sequence"/>
</dbReference>
<keyword evidence="4" id="KW-1185">Reference proteome</keyword>
<feature type="transmembrane region" description="Helical" evidence="2">
    <location>
        <begin position="73"/>
        <end position="90"/>
    </location>
</feature>
<evidence type="ECO:0000256" key="1">
    <source>
        <dbReference type="ARBA" id="ARBA00022833"/>
    </source>
</evidence>
<dbReference type="InterPro" id="IPR003737">
    <property type="entry name" value="GlcNAc_PI_deacetylase-related"/>
</dbReference>
<gene>
    <name evidence="3" type="ORF">J2S37_000083</name>
</gene>
<accession>A0ABU2B4L1</accession>
<keyword evidence="2" id="KW-0472">Membrane</keyword>
<name>A0ABU2B4L1_9CORY</name>
<sequence length="324" mass="35596">MLFYVALVIAFMALFIYVLSDRGTAVFLKNFTYARRVRAMVLLCLAVVCVSLMTMAGMAYIHEATWGPIVEEVALATAFLLLAAIVFVLINHRRAVVAKAEKPLVILAVGAHPDDLEIACGATLAKLSDFGHHVHALVMSDGKQGGDNKVRPLEARAGASTMGVLDIEVYSLTDTRLAEHNMDMVRIVEGKIEAIKPDLILTHSCNDQHQDHQAVHFAVLRAARKYPSILCFESPSVTSSFNPTVFVDITDYIDVKVAAVEQHRDQASKRYLRSDRIRGMAVFRGAQGKVELAEGFEVVRLKDSIVGLSKMSSKVVDENSVNLI</sequence>
<proteinExistence type="predicted"/>
<dbReference type="EMBL" id="JAVDYF010000001">
    <property type="protein sequence ID" value="MDR7353545.1"/>
    <property type="molecule type" value="Genomic_DNA"/>
</dbReference>
<evidence type="ECO:0000313" key="3">
    <source>
        <dbReference type="EMBL" id="MDR7353545.1"/>
    </source>
</evidence>
<keyword evidence="2" id="KW-0812">Transmembrane</keyword>
<comment type="caution">
    <text evidence="3">The sequence shown here is derived from an EMBL/GenBank/DDBJ whole genome shotgun (WGS) entry which is preliminary data.</text>
</comment>
<protein>
    <submittedName>
        <fullName evidence="3">LmbE family N-acetylglucosaminyl deacetylase</fullName>
    </submittedName>
</protein>
<keyword evidence="1" id="KW-0862">Zinc</keyword>
<dbReference type="SUPFAM" id="SSF102588">
    <property type="entry name" value="LmbE-like"/>
    <property type="match status" value="1"/>
</dbReference>
<dbReference type="InterPro" id="IPR024078">
    <property type="entry name" value="LmbE-like_dom_sf"/>
</dbReference>
<keyword evidence="2" id="KW-1133">Transmembrane helix</keyword>
<evidence type="ECO:0000313" key="4">
    <source>
        <dbReference type="Proteomes" id="UP001183619"/>
    </source>
</evidence>
<dbReference type="PANTHER" id="PTHR12993">
    <property type="entry name" value="N-ACETYLGLUCOSAMINYL-PHOSPHATIDYLINOSITOL DE-N-ACETYLASE-RELATED"/>
    <property type="match status" value="1"/>
</dbReference>
<feature type="transmembrane region" description="Helical" evidence="2">
    <location>
        <begin position="6"/>
        <end position="28"/>
    </location>
</feature>
<reference evidence="3 4" key="1">
    <citation type="submission" date="2023-07" db="EMBL/GenBank/DDBJ databases">
        <title>Sequencing the genomes of 1000 actinobacteria strains.</title>
        <authorList>
            <person name="Klenk H.-P."/>
        </authorList>
    </citation>
    <scope>NUCLEOTIDE SEQUENCE [LARGE SCALE GENOMIC DNA]</scope>
    <source>
        <strain evidence="3 4">DSM 44508</strain>
    </source>
</reference>
<dbReference type="RefSeq" id="WP_277104305.1">
    <property type="nucleotide sequence ID" value="NZ_BAAAJS010000052.1"/>
</dbReference>
<feature type="transmembrane region" description="Helical" evidence="2">
    <location>
        <begin position="40"/>
        <end position="61"/>
    </location>
</feature>